<proteinExistence type="predicted"/>
<accession>A0A9D4WND9</accession>
<protein>
    <submittedName>
        <fullName evidence="2">Uncharacterized protein</fullName>
    </submittedName>
</protein>
<name>A0A9D4WND9_PEA</name>
<evidence type="ECO:0000313" key="2">
    <source>
        <dbReference type="EMBL" id="KAI5406079.1"/>
    </source>
</evidence>
<feature type="compositionally biased region" description="Polar residues" evidence="1">
    <location>
        <begin position="88"/>
        <end position="97"/>
    </location>
</feature>
<comment type="caution">
    <text evidence="2">The sequence shown here is derived from an EMBL/GenBank/DDBJ whole genome shotgun (WGS) entry which is preliminary data.</text>
</comment>
<sequence length="252" mass="28177">MLIHLQGVTAVSNVCSLFRAVIGPKRGHRYPTKENRPRLAMDQIQKELADMRERMDQFMTLLTGMAEGQAKLKELVEGNLGNPGNADNPVNTGNHGNANADGNPGNVGNTGNVGNGIGGRYNVNQGIRINGRPVTEDYQYDQFSLHDEALETTRRMDEFAEKLKSLESQNSLGFDVTNLGLVQGVRIPHKFKPSTFEKYNRASCPCTHLQSYLGRLGAHTEDEKLWMYYFEDILTGASREWYSHLSRTTIKS</sequence>
<dbReference type="Gramene" id="Psat05G0272300-T1">
    <property type="protein sequence ID" value="KAI5406079.1"/>
    <property type="gene ID" value="KIW84_052723"/>
</dbReference>
<feature type="region of interest" description="Disordered" evidence="1">
    <location>
        <begin position="82"/>
        <end position="107"/>
    </location>
</feature>
<evidence type="ECO:0000313" key="3">
    <source>
        <dbReference type="Proteomes" id="UP001058974"/>
    </source>
</evidence>
<dbReference type="AlphaFoldDB" id="A0A9D4WND9"/>
<organism evidence="2 3">
    <name type="scientific">Pisum sativum</name>
    <name type="common">Garden pea</name>
    <name type="synonym">Lathyrus oleraceus</name>
    <dbReference type="NCBI Taxonomy" id="3888"/>
    <lineage>
        <taxon>Eukaryota</taxon>
        <taxon>Viridiplantae</taxon>
        <taxon>Streptophyta</taxon>
        <taxon>Embryophyta</taxon>
        <taxon>Tracheophyta</taxon>
        <taxon>Spermatophyta</taxon>
        <taxon>Magnoliopsida</taxon>
        <taxon>eudicotyledons</taxon>
        <taxon>Gunneridae</taxon>
        <taxon>Pentapetalae</taxon>
        <taxon>rosids</taxon>
        <taxon>fabids</taxon>
        <taxon>Fabales</taxon>
        <taxon>Fabaceae</taxon>
        <taxon>Papilionoideae</taxon>
        <taxon>50 kb inversion clade</taxon>
        <taxon>NPAAA clade</taxon>
        <taxon>Hologalegina</taxon>
        <taxon>IRL clade</taxon>
        <taxon>Fabeae</taxon>
        <taxon>Lathyrus</taxon>
    </lineage>
</organism>
<reference evidence="2 3" key="1">
    <citation type="journal article" date="2022" name="Nat. Genet.">
        <title>Improved pea reference genome and pan-genome highlight genomic features and evolutionary characteristics.</title>
        <authorList>
            <person name="Yang T."/>
            <person name="Liu R."/>
            <person name="Luo Y."/>
            <person name="Hu S."/>
            <person name="Wang D."/>
            <person name="Wang C."/>
            <person name="Pandey M.K."/>
            <person name="Ge S."/>
            <person name="Xu Q."/>
            <person name="Li N."/>
            <person name="Li G."/>
            <person name="Huang Y."/>
            <person name="Saxena R.K."/>
            <person name="Ji Y."/>
            <person name="Li M."/>
            <person name="Yan X."/>
            <person name="He Y."/>
            <person name="Liu Y."/>
            <person name="Wang X."/>
            <person name="Xiang C."/>
            <person name="Varshney R.K."/>
            <person name="Ding H."/>
            <person name="Gao S."/>
            <person name="Zong X."/>
        </authorList>
    </citation>
    <scope>NUCLEOTIDE SEQUENCE [LARGE SCALE GENOMIC DNA]</scope>
    <source>
        <strain evidence="2 3">cv. Zhongwan 6</strain>
    </source>
</reference>
<dbReference type="Proteomes" id="UP001058974">
    <property type="component" value="Chromosome 5"/>
</dbReference>
<keyword evidence="3" id="KW-1185">Reference proteome</keyword>
<gene>
    <name evidence="2" type="ORF">KIW84_052723</name>
</gene>
<evidence type="ECO:0000256" key="1">
    <source>
        <dbReference type="SAM" id="MobiDB-lite"/>
    </source>
</evidence>
<dbReference type="EMBL" id="JAMSHJ010000005">
    <property type="protein sequence ID" value="KAI5406079.1"/>
    <property type="molecule type" value="Genomic_DNA"/>
</dbReference>